<evidence type="ECO:0000256" key="2">
    <source>
        <dbReference type="ARBA" id="ARBA00007362"/>
    </source>
</evidence>
<proteinExistence type="inferred from homology"/>
<accession>A0A383RV99</accession>
<feature type="domain" description="EamA" evidence="7">
    <location>
        <begin position="149"/>
        <end position="281"/>
    </location>
</feature>
<dbReference type="Proteomes" id="UP000263595">
    <property type="component" value="Unassembled WGS sequence"/>
</dbReference>
<gene>
    <name evidence="8" type="ORF">CCOS865_02627</name>
</gene>
<feature type="transmembrane region" description="Helical" evidence="6">
    <location>
        <begin position="59"/>
        <end position="79"/>
    </location>
</feature>
<keyword evidence="4 6" id="KW-1133">Transmembrane helix</keyword>
<dbReference type="GO" id="GO:0016020">
    <property type="term" value="C:membrane"/>
    <property type="evidence" value="ECO:0007669"/>
    <property type="project" value="UniProtKB-SubCell"/>
</dbReference>
<feature type="transmembrane region" description="Helical" evidence="6">
    <location>
        <begin position="115"/>
        <end position="132"/>
    </location>
</feature>
<dbReference type="OrthoDB" id="9002138at2"/>
<evidence type="ECO:0000256" key="1">
    <source>
        <dbReference type="ARBA" id="ARBA00004141"/>
    </source>
</evidence>
<dbReference type="PANTHER" id="PTHR32322">
    <property type="entry name" value="INNER MEMBRANE TRANSPORTER"/>
    <property type="match status" value="1"/>
</dbReference>
<dbReference type="Gene3D" id="1.10.3730.20">
    <property type="match status" value="1"/>
</dbReference>
<organism evidence="8 9">
    <name type="scientific">Pseudomonas reidholzensis</name>
    <dbReference type="NCBI Taxonomy" id="1785162"/>
    <lineage>
        <taxon>Bacteria</taxon>
        <taxon>Pseudomonadati</taxon>
        <taxon>Pseudomonadota</taxon>
        <taxon>Gammaproteobacteria</taxon>
        <taxon>Pseudomonadales</taxon>
        <taxon>Pseudomonadaceae</taxon>
        <taxon>Pseudomonas</taxon>
    </lineage>
</organism>
<protein>
    <submittedName>
        <fullName evidence="8">Membrane protein</fullName>
    </submittedName>
</protein>
<dbReference type="EMBL" id="UNOZ01000017">
    <property type="protein sequence ID" value="SYX90361.1"/>
    <property type="molecule type" value="Genomic_DNA"/>
</dbReference>
<evidence type="ECO:0000256" key="4">
    <source>
        <dbReference type="ARBA" id="ARBA00022989"/>
    </source>
</evidence>
<dbReference type="InterPro" id="IPR000620">
    <property type="entry name" value="EamA_dom"/>
</dbReference>
<keyword evidence="3 6" id="KW-0812">Transmembrane</keyword>
<feature type="transmembrane region" description="Helical" evidence="6">
    <location>
        <begin position="205"/>
        <end position="230"/>
    </location>
</feature>
<comment type="subcellular location">
    <subcellularLocation>
        <location evidence="1">Membrane</location>
        <topology evidence="1">Multi-pass membrane protein</topology>
    </subcellularLocation>
</comment>
<dbReference type="InterPro" id="IPR037185">
    <property type="entry name" value="EmrE-like"/>
</dbReference>
<dbReference type="InterPro" id="IPR050638">
    <property type="entry name" value="AA-Vitamin_Transporters"/>
</dbReference>
<feature type="transmembrane region" description="Helical" evidence="6">
    <location>
        <begin position="91"/>
        <end position="109"/>
    </location>
</feature>
<dbReference type="SUPFAM" id="SSF103481">
    <property type="entry name" value="Multidrug resistance efflux transporter EmrE"/>
    <property type="match status" value="2"/>
</dbReference>
<name>A0A383RV99_9PSED</name>
<dbReference type="Pfam" id="PF00892">
    <property type="entry name" value="EamA"/>
    <property type="match status" value="2"/>
</dbReference>
<evidence type="ECO:0000256" key="5">
    <source>
        <dbReference type="ARBA" id="ARBA00023136"/>
    </source>
</evidence>
<evidence type="ECO:0000313" key="8">
    <source>
        <dbReference type="EMBL" id="SYX90361.1"/>
    </source>
</evidence>
<sequence length="285" mass="29990">MGLLAAVCWGLTDFLVGMNARKVGVRCSVFVGQALGLILMSVIVVTSKDQAGRFVNASIHAWLFGILAAMCTVFGALALAKAFAIGKTSVVAPLVTTYGVFTTLFAWLAGESLSIWQLSGIAACVMGVLLVSGKSDSGGEMHKVRARPSVIFALIAALCYGLSFWVQGKYSLPALGPVTMLWLAYLVGVLFLWRELFHFMRERRTFVATTYGALCAASLCNLAGFFAFSIGATHGAVSVVTVISTLSGGIAAILGCIIYREKLSALQVVGILSVVFGAGLIHAYG</sequence>
<feature type="transmembrane region" description="Helical" evidence="6">
    <location>
        <begin position="27"/>
        <end position="47"/>
    </location>
</feature>
<feature type="transmembrane region" description="Helical" evidence="6">
    <location>
        <begin position="172"/>
        <end position="193"/>
    </location>
</feature>
<keyword evidence="9" id="KW-1185">Reference proteome</keyword>
<feature type="transmembrane region" description="Helical" evidence="6">
    <location>
        <begin position="265"/>
        <end position="284"/>
    </location>
</feature>
<evidence type="ECO:0000256" key="3">
    <source>
        <dbReference type="ARBA" id="ARBA00022692"/>
    </source>
</evidence>
<dbReference type="PANTHER" id="PTHR32322:SF2">
    <property type="entry name" value="EAMA DOMAIN-CONTAINING PROTEIN"/>
    <property type="match status" value="1"/>
</dbReference>
<feature type="transmembrane region" description="Helical" evidence="6">
    <location>
        <begin position="144"/>
        <end position="166"/>
    </location>
</feature>
<keyword evidence="5 6" id="KW-0472">Membrane</keyword>
<dbReference type="AlphaFoldDB" id="A0A383RV99"/>
<feature type="domain" description="EamA" evidence="7">
    <location>
        <begin position="2"/>
        <end position="132"/>
    </location>
</feature>
<evidence type="ECO:0000313" key="9">
    <source>
        <dbReference type="Proteomes" id="UP000263595"/>
    </source>
</evidence>
<comment type="similarity">
    <text evidence="2">Belongs to the EamA transporter family.</text>
</comment>
<feature type="transmembrane region" description="Helical" evidence="6">
    <location>
        <begin position="236"/>
        <end position="258"/>
    </location>
</feature>
<reference evidence="9" key="1">
    <citation type="submission" date="2018-08" db="EMBL/GenBank/DDBJ databases">
        <authorList>
            <person name="Blom J."/>
        </authorList>
    </citation>
    <scope>NUCLEOTIDE SEQUENCE [LARGE SCALE GENOMIC DNA]</scope>
    <source>
        <strain evidence="9">CCOS 865</strain>
    </source>
</reference>
<evidence type="ECO:0000256" key="6">
    <source>
        <dbReference type="SAM" id="Phobius"/>
    </source>
</evidence>
<evidence type="ECO:0000259" key="7">
    <source>
        <dbReference type="Pfam" id="PF00892"/>
    </source>
</evidence>